<dbReference type="InterPro" id="IPR009057">
    <property type="entry name" value="Homeodomain-like_sf"/>
</dbReference>
<proteinExistence type="predicted"/>
<keyword evidence="7" id="KW-1185">Reference proteome</keyword>
<comment type="caution">
    <text evidence="6">The sequence shown here is derived from an EMBL/GenBank/DDBJ whole genome shotgun (WGS) entry which is preliminary data.</text>
</comment>
<dbReference type="PANTHER" id="PTHR46796:SF6">
    <property type="entry name" value="ARAC SUBFAMILY"/>
    <property type="match status" value="1"/>
</dbReference>
<keyword evidence="3" id="KW-0804">Transcription</keyword>
<gene>
    <name evidence="6" type="ORF">G5C60_35875</name>
</gene>
<dbReference type="PRINTS" id="PR00032">
    <property type="entry name" value="HTHARAC"/>
</dbReference>
<sequence length="87" mass="9725">MSVRVLYRLCAQAGLSLEQWIIEQRLEGARAAVARAWGFTGPSHFTRRFKTAYGVTPQQWRKALQPRRIASTASDDPSPGLAPGQER</sequence>
<dbReference type="GO" id="GO:0003700">
    <property type="term" value="F:DNA-binding transcription factor activity"/>
    <property type="evidence" value="ECO:0007669"/>
    <property type="project" value="InterPro"/>
</dbReference>
<evidence type="ECO:0000256" key="4">
    <source>
        <dbReference type="SAM" id="MobiDB-lite"/>
    </source>
</evidence>
<dbReference type="AlphaFoldDB" id="A0A6G4VFC6"/>
<keyword evidence="2" id="KW-0238">DNA-binding</keyword>
<evidence type="ECO:0000256" key="1">
    <source>
        <dbReference type="ARBA" id="ARBA00023015"/>
    </source>
</evidence>
<dbReference type="GO" id="GO:0043565">
    <property type="term" value="F:sequence-specific DNA binding"/>
    <property type="evidence" value="ECO:0007669"/>
    <property type="project" value="InterPro"/>
</dbReference>
<feature type="region of interest" description="Disordered" evidence="4">
    <location>
        <begin position="64"/>
        <end position="87"/>
    </location>
</feature>
<dbReference type="PANTHER" id="PTHR46796">
    <property type="entry name" value="HTH-TYPE TRANSCRIPTIONAL ACTIVATOR RHAS-RELATED"/>
    <property type="match status" value="1"/>
</dbReference>
<reference evidence="6 7" key="1">
    <citation type="submission" date="2020-02" db="EMBL/GenBank/DDBJ databases">
        <title>Whole-genome analyses of novel actinobacteria.</title>
        <authorList>
            <person name="Sahin N."/>
            <person name="Gencbay T."/>
        </authorList>
    </citation>
    <scope>NUCLEOTIDE SEQUENCE [LARGE SCALE GENOMIC DNA]</scope>
    <source>
        <strain evidence="6 7">HC44</strain>
    </source>
</reference>
<dbReference type="PROSITE" id="PS01124">
    <property type="entry name" value="HTH_ARAC_FAMILY_2"/>
    <property type="match status" value="1"/>
</dbReference>
<dbReference type="RefSeq" id="WP_165265702.1">
    <property type="nucleotide sequence ID" value="NZ_JAAKZY010000158.1"/>
</dbReference>
<evidence type="ECO:0000313" key="7">
    <source>
        <dbReference type="Proteomes" id="UP000472335"/>
    </source>
</evidence>
<evidence type="ECO:0000256" key="3">
    <source>
        <dbReference type="ARBA" id="ARBA00023163"/>
    </source>
</evidence>
<evidence type="ECO:0000259" key="5">
    <source>
        <dbReference type="PROSITE" id="PS01124"/>
    </source>
</evidence>
<feature type="domain" description="HTH araC/xylS-type" evidence="5">
    <location>
        <begin position="33"/>
        <end position="63"/>
    </location>
</feature>
<accession>A0A6G4VFC6</accession>
<protein>
    <submittedName>
        <fullName evidence="6">Helix-turn-helix domain-containing protein</fullName>
    </submittedName>
</protein>
<dbReference type="InterPro" id="IPR020449">
    <property type="entry name" value="Tscrpt_reg_AraC-type_HTH"/>
</dbReference>
<dbReference type="SUPFAM" id="SSF46689">
    <property type="entry name" value="Homeodomain-like"/>
    <property type="match status" value="1"/>
</dbReference>
<name>A0A6G4VFC6_9ACTN</name>
<dbReference type="Proteomes" id="UP000472335">
    <property type="component" value="Unassembled WGS sequence"/>
</dbReference>
<dbReference type="Gene3D" id="1.10.10.60">
    <property type="entry name" value="Homeodomain-like"/>
    <property type="match status" value="1"/>
</dbReference>
<dbReference type="InterPro" id="IPR018060">
    <property type="entry name" value="HTH_AraC"/>
</dbReference>
<keyword evidence="1" id="KW-0805">Transcription regulation</keyword>
<dbReference type="Pfam" id="PF12833">
    <property type="entry name" value="HTH_18"/>
    <property type="match status" value="1"/>
</dbReference>
<dbReference type="SMART" id="SM00342">
    <property type="entry name" value="HTH_ARAC"/>
    <property type="match status" value="1"/>
</dbReference>
<organism evidence="6 7">
    <name type="scientific">Streptomyces scabichelini</name>
    <dbReference type="NCBI Taxonomy" id="2711217"/>
    <lineage>
        <taxon>Bacteria</taxon>
        <taxon>Bacillati</taxon>
        <taxon>Actinomycetota</taxon>
        <taxon>Actinomycetes</taxon>
        <taxon>Kitasatosporales</taxon>
        <taxon>Streptomycetaceae</taxon>
        <taxon>Streptomyces</taxon>
    </lineage>
</organism>
<dbReference type="EMBL" id="JAAKZY010000158">
    <property type="protein sequence ID" value="NGO12842.1"/>
    <property type="molecule type" value="Genomic_DNA"/>
</dbReference>
<dbReference type="InterPro" id="IPR050204">
    <property type="entry name" value="AraC_XylS_family_regulators"/>
</dbReference>
<evidence type="ECO:0000313" key="6">
    <source>
        <dbReference type="EMBL" id="NGO12842.1"/>
    </source>
</evidence>
<evidence type="ECO:0000256" key="2">
    <source>
        <dbReference type="ARBA" id="ARBA00023125"/>
    </source>
</evidence>